<keyword evidence="3" id="KW-1185">Reference proteome</keyword>
<keyword evidence="1" id="KW-1133">Transmembrane helix</keyword>
<keyword evidence="1" id="KW-0472">Membrane</keyword>
<evidence type="ECO:0000313" key="3">
    <source>
        <dbReference type="Proteomes" id="UP000183223"/>
    </source>
</evidence>
<dbReference type="EMBL" id="FMWJ01000013">
    <property type="protein sequence ID" value="SCZ67876.1"/>
    <property type="molecule type" value="Genomic_DNA"/>
</dbReference>
<proteinExistence type="predicted"/>
<gene>
    <name evidence="2" type="ORF">SAMN02982990_02807</name>
</gene>
<dbReference type="Proteomes" id="UP000183223">
    <property type="component" value="Unassembled WGS sequence"/>
</dbReference>
<evidence type="ECO:0000256" key="1">
    <source>
        <dbReference type="SAM" id="Phobius"/>
    </source>
</evidence>
<dbReference type="RefSeq" id="WP_049581969.1">
    <property type="nucleotide sequence ID" value="NZ_CAWQXX010000030.1"/>
</dbReference>
<evidence type="ECO:0008006" key="4">
    <source>
        <dbReference type="Google" id="ProtNLM"/>
    </source>
</evidence>
<reference evidence="3" key="1">
    <citation type="submission" date="2016-10" db="EMBL/GenBank/DDBJ databases">
        <authorList>
            <person name="Varghese N."/>
            <person name="Submissions S."/>
        </authorList>
    </citation>
    <scope>NUCLEOTIDE SEQUENCE [LARGE SCALE GENOMIC DNA]</scope>
    <source>
        <strain evidence="3">ATCC 29999</strain>
    </source>
</reference>
<dbReference type="GeneID" id="45655062"/>
<dbReference type="OrthoDB" id="5386209at2"/>
<sequence length="91" mass="10231">MMTILFFTFIFVFSCVLIFSFGKNAAEYYRQERQSGKFASKEIWKVILGSAAIAIFLIAFFVSPGALFGLILLLFIYNGLKTTPDVASRVN</sequence>
<accession>A0A1G5R1P9</accession>
<keyword evidence="1" id="KW-0812">Transmembrane</keyword>
<name>A0A1G5R1P9_PHOLU</name>
<feature type="transmembrane region" description="Helical" evidence="1">
    <location>
        <begin position="46"/>
        <end position="77"/>
    </location>
</feature>
<protein>
    <recommendedName>
        <fullName evidence="4">DUF2516 family protein</fullName>
    </recommendedName>
</protein>
<dbReference type="AlphaFoldDB" id="A0A1G5R1P9"/>
<feature type="transmembrane region" description="Helical" evidence="1">
    <location>
        <begin position="6"/>
        <end position="26"/>
    </location>
</feature>
<organism evidence="2 3">
    <name type="scientific">Photorhabdus luminescens</name>
    <name type="common">Xenorhabdus luminescens</name>
    <dbReference type="NCBI Taxonomy" id="29488"/>
    <lineage>
        <taxon>Bacteria</taxon>
        <taxon>Pseudomonadati</taxon>
        <taxon>Pseudomonadota</taxon>
        <taxon>Gammaproteobacteria</taxon>
        <taxon>Enterobacterales</taxon>
        <taxon>Morganellaceae</taxon>
        <taxon>Photorhabdus</taxon>
    </lineage>
</organism>
<evidence type="ECO:0000313" key="2">
    <source>
        <dbReference type="EMBL" id="SCZ67876.1"/>
    </source>
</evidence>